<organism evidence="6 7">
    <name type="scientific">Brevundimonas mediterranea</name>
    <dbReference type="NCBI Taxonomy" id="74329"/>
    <lineage>
        <taxon>Bacteria</taxon>
        <taxon>Pseudomonadati</taxon>
        <taxon>Pseudomonadota</taxon>
        <taxon>Alphaproteobacteria</taxon>
        <taxon>Caulobacterales</taxon>
        <taxon>Caulobacteraceae</taxon>
        <taxon>Brevundimonas</taxon>
    </lineage>
</organism>
<evidence type="ECO:0000256" key="1">
    <source>
        <dbReference type="ARBA" id="ARBA00001936"/>
    </source>
</evidence>
<dbReference type="AlphaFoldDB" id="A0A7Z8Y569"/>
<evidence type="ECO:0000313" key="7">
    <source>
        <dbReference type="Proteomes" id="UP000289220"/>
    </source>
</evidence>
<name>A0A7Z8Y569_9CAUL</name>
<dbReference type="InterPro" id="IPR020084">
    <property type="entry name" value="NUDIX_hydrolase_CS"/>
</dbReference>
<dbReference type="PROSITE" id="PS51462">
    <property type="entry name" value="NUDIX"/>
    <property type="match status" value="1"/>
</dbReference>
<feature type="domain" description="Nudix hydrolase" evidence="5">
    <location>
        <begin position="6"/>
        <end position="151"/>
    </location>
</feature>
<comment type="similarity">
    <text evidence="4">Belongs to the Nudix hydrolase family. RppH subfamily.</text>
</comment>
<dbReference type="Gene3D" id="3.90.79.10">
    <property type="entry name" value="Nucleoside Triphosphate Pyrophosphohydrolase"/>
    <property type="match status" value="1"/>
</dbReference>
<dbReference type="Proteomes" id="UP000289220">
    <property type="component" value="Unassembled WGS sequence"/>
</dbReference>
<dbReference type="RefSeq" id="WP_035308180.1">
    <property type="nucleotide sequence ID" value="NZ_UXHF01000050.1"/>
</dbReference>
<keyword evidence="3 4" id="KW-0378">Hydrolase</keyword>
<dbReference type="CDD" id="cd03671">
    <property type="entry name" value="NUDIX_Ap4A_hydrolase_plant_like"/>
    <property type="match status" value="1"/>
</dbReference>
<dbReference type="PANTHER" id="PTHR11839">
    <property type="entry name" value="UDP/ADP-SUGAR PYROPHOSPHATASE"/>
    <property type="match status" value="1"/>
</dbReference>
<dbReference type="GO" id="GO:0034432">
    <property type="term" value="F:bis(5'-adenosyl)-pentaphosphatase activity"/>
    <property type="evidence" value="ECO:0007669"/>
    <property type="project" value="TreeGrafter"/>
</dbReference>
<dbReference type="InterPro" id="IPR000086">
    <property type="entry name" value="NUDIX_hydrolase_dom"/>
</dbReference>
<dbReference type="PROSITE" id="PS00893">
    <property type="entry name" value="NUDIX_BOX"/>
    <property type="match status" value="1"/>
</dbReference>
<accession>A0A7Z8Y569</accession>
<evidence type="ECO:0000256" key="2">
    <source>
        <dbReference type="ARBA" id="ARBA00001946"/>
    </source>
</evidence>
<dbReference type="InterPro" id="IPR020476">
    <property type="entry name" value="Nudix_hydrolase"/>
</dbReference>
<comment type="cofactor">
    <cofactor evidence="4">
        <name>a divalent metal cation</name>
        <dbReference type="ChEBI" id="CHEBI:60240"/>
    </cofactor>
</comment>
<evidence type="ECO:0000259" key="5">
    <source>
        <dbReference type="PROSITE" id="PS51462"/>
    </source>
</evidence>
<proteinExistence type="inferred from homology"/>
<comment type="function">
    <text evidence="4">Accelerates the degradation of transcripts by removing pyrophosphate from the 5'-end of triphosphorylated RNA, leading to a more labile monophosphorylated state that can stimulate subsequent ribonuclease cleavage.</text>
</comment>
<comment type="cofactor">
    <cofactor evidence="2">
        <name>Mg(2+)</name>
        <dbReference type="ChEBI" id="CHEBI:18420"/>
    </cofactor>
</comment>
<comment type="cofactor">
    <cofactor evidence="1">
        <name>Mn(2+)</name>
        <dbReference type="ChEBI" id="CHEBI:29035"/>
    </cofactor>
</comment>
<dbReference type="InterPro" id="IPR015797">
    <property type="entry name" value="NUDIX_hydrolase-like_dom_sf"/>
</dbReference>
<feature type="short sequence motif" description="Nudix box" evidence="4">
    <location>
        <begin position="41"/>
        <end position="62"/>
    </location>
</feature>
<dbReference type="EMBL" id="UXHF01000050">
    <property type="protein sequence ID" value="VDC50909.1"/>
    <property type="molecule type" value="Genomic_DNA"/>
</dbReference>
<keyword evidence="7" id="KW-1185">Reference proteome</keyword>
<dbReference type="PANTHER" id="PTHR11839:SF22">
    <property type="entry name" value="NUDIX HYDROLASE 26, CHLOROPLASTIC"/>
    <property type="match status" value="1"/>
</dbReference>
<dbReference type="HAMAP" id="MF_00298">
    <property type="entry name" value="Nudix_RppH"/>
    <property type="match status" value="1"/>
</dbReference>
<gene>
    <name evidence="6" type="primary">rppH_3</name>
    <name evidence="4" type="synonym">nudH</name>
    <name evidence="4" type="synonym">rppH</name>
    <name evidence="6" type="ORF">BREV_BREV_02337</name>
</gene>
<evidence type="ECO:0000256" key="4">
    <source>
        <dbReference type="HAMAP-Rule" id="MF_00298"/>
    </source>
</evidence>
<reference evidence="6 7" key="1">
    <citation type="submission" date="2018-11" db="EMBL/GenBank/DDBJ databases">
        <authorList>
            <person name="Peiro R."/>
            <person name="Begona"/>
            <person name="Cbmso G."/>
            <person name="Lopez M."/>
            <person name="Gonzalez S."/>
            <person name="Sacristan E."/>
            <person name="Castillo E."/>
        </authorList>
    </citation>
    <scope>NUCLEOTIDE SEQUENCE [LARGE SCALE GENOMIC DNA]</scope>
    <source>
        <strain evidence="6">Brev_genome</strain>
    </source>
</reference>
<dbReference type="InterPro" id="IPR022927">
    <property type="entry name" value="RppH"/>
</dbReference>
<sequence>MTDLSLYRPNVGVVLFNAEGRVWYGRRHATPGPHNWQFPQGGVDEGEDLLAAALRELREETGVTSVEFLARTDDWILYDFPPEAMNNPKAWRGFVGQRQQWFAFRFTGQDSEIDLQADDEIEFDAWRWGALSEACELIVPFKRPAYEQVVAAFAHLAAQKSA</sequence>
<dbReference type="Pfam" id="PF00293">
    <property type="entry name" value="NUDIX"/>
    <property type="match status" value="1"/>
</dbReference>
<dbReference type="EC" id="3.6.1.-" evidence="4"/>
<evidence type="ECO:0000256" key="3">
    <source>
        <dbReference type="ARBA" id="ARBA00022801"/>
    </source>
</evidence>
<evidence type="ECO:0000313" key="6">
    <source>
        <dbReference type="EMBL" id="VDC50909.1"/>
    </source>
</evidence>
<dbReference type="SUPFAM" id="SSF55811">
    <property type="entry name" value="Nudix"/>
    <property type="match status" value="1"/>
</dbReference>
<dbReference type="NCBIfam" id="NF001938">
    <property type="entry name" value="PRK00714.1-5"/>
    <property type="match status" value="1"/>
</dbReference>
<dbReference type="PRINTS" id="PR00502">
    <property type="entry name" value="NUDIXFAMILY"/>
</dbReference>
<comment type="caution">
    <text evidence="6">The sequence shown here is derived from an EMBL/GenBank/DDBJ whole genome shotgun (WGS) entry which is preliminary data.</text>
</comment>
<dbReference type="GO" id="GO:0006753">
    <property type="term" value="P:nucleoside phosphate metabolic process"/>
    <property type="evidence" value="ECO:0007669"/>
    <property type="project" value="TreeGrafter"/>
</dbReference>
<dbReference type="GO" id="GO:0008893">
    <property type="term" value="F:guanosine-3',5'-bis(diphosphate) 3'-diphosphatase activity"/>
    <property type="evidence" value="ECO:0007669"/>
    <property type="project" value="TreeGrafter"/>
</dbReference>
<dbReference type="GO" id="GO:0019693">
    <property type="term" value="P:ribose phosphate metabolic process"/>
    <property type="evidence" value="ECO:0007669"/>
    <property type="project" value="TreeGrafter"/>
</dbReference>
<protein>
    <recommendedName>
        <fullName evidence="4">RNA pyrophosphohydrolase</fullName>
        <ecNumber evidence="4">3.6.1.-</ecNumber>
    </recommendedName>
    <alternativeName>
        <fullName evidence="4">(Di)nucleoside polyphosphate hydrolase</fullName>
    </alternativeName>
</protein>